<keyword evidence="5" id="KW-1185">Reference proteome</keyword>
<dbReference type="PANTHER" id="PTHR43046">
    <property type="entry name" value="GDP-MANNOSE MANNOSYL HYDROLASE"/>
    <property type="match status" value="1"/>
</dbReference>
<sequence>MAYIADLRAQVGHRPLILTSASGALIDKAGAVLLQERADTGDWGFPGGYMDYGETFAQTLVREFKEDAGLMVAPVKLLRLQDSDLYTYPNGDQVQPVNAFYLVRLLSRDDYPVKPAETVRTARFPLTGQPPRFFNQQHAAMWTVARDYFRQHRAEIIR</sequence>
<protein>
    <submittedName>
        <fullName evidence="4">Hydrolase, NUDIX family</fullName>
    </submittedName>
</protein>
<dbReference type="Proteomes" id="UP000006035">
    <property type="component" value="Unassembled WGS sequence"/>
</dbReference>
<dbReference type="PANTHER" id="PTHR43046:SF2">
    <property type="entry name" value="8-OXO-DGTP DIPHOSPHATASE-RELATED"/>
    <property type="match status" value="1"/>
</dbReference>
<comment type="caution">
    <text evidence="4">The sequence shown here is derived from an EMBL/GenBank/DDBJ whole genome shotgun (WGS) entry which is preliminary data.</text>
</comment>
<dbReference type="InterPro" id="IPR000086">
    <property type="entry name" value="NUDIX_hydrolase_dom"/>
</dbReference>
<dbReference type="InterPro" id="IPR020476">
    <property type="entry name" value="Nudix_hydrolase"/>
</dbReference>
<name>A0ABP2LAY0_9LACO</name>
<dbReference type="SUPFAM" id="SSF55811">
    <property type="entry name" value="Nudix"/>
    <property type="match status" value="1"/>
</dbReference>
<keyword evidence="2 4" id="KW-0378">Hydrolase</keyword>
<organism evidence="4 5">
    <name type="scientific">Limosilactobacillus oris F0423</name>
    <dbReference type="NCBI Taxonomy" id="944562"/>
    <lineage>
        <taxon>Bacteria</taxon>
        <taxon>Bacillati</taxon>
        <taxon>Bacillota</taxon>
        <taxon>Bacilli</taxon>
        <taxon>Lactobacillales</taxon>
        <taxon>Lactobacillaceae</taxon>
        <taxon>Limosilactobacillus</taxon>
    </lineage>
</organism>
<dbReference type="EMBL" id="AFTL01000009">
    <property type="protein sequence ID" value="EGS37997.1"/>
    <property type="molecule type" value="Genomic_DNA"/>
</dbReference>
<dbReference type="GO" id="GO:0016787">
    <property type="term" value="F:hydrolase activity"/>
    <property type="evidence" value="ECO:0007669"/>
    <property type="project" value="UniProtKB-KW"/>
</dbReference>
<reference evidence="4 5" key="1">
    <citation type="submission" date="2011-05" db="EMBL/GenBank/DDBJ databases">
        <authorList>
            <person name="Durkin A.S."/>
            <person name="Kim M."/>
            <person name="Radune D."/>
            <person name="Hostetler J."/>
            <person name="Torralba M."/>
            <person name="Gillis M."/>
            <person name="Methe B."/>
            <person name="Sutton G."/>
            <person name="Nelson K.E."/>
        </authorList>
    </citation>
    <scope>NUCLEOTIDE SEQUENCE [LARGE SCALE GENOMIC DNA]</scope>
    <source>
        <strain evidence="4 5">F0423</strain>
    </source>
</reference>
<proteinExistence type="predicted"/>
<dbReference type="CDD" id="cd04677">
    <property type="entry name" value="NUDIX_Hydrolase"/>
    <property type="match status" value="1"/>
</dbReference>
<dbReference type="Pfam" id="PF00293">
    <property type="entry name" value="NUDIX"/>
    <property type="match status" value="1"/>
</dbReference>
<evidence type="ECO:0000256" key="2">
    <source>
        <dbReference type="ARBA" id="ARBA00022801"/>
    </source>
</evidence>
<evidence type="ECO:0000313" key="5">
    <source>
        <dbReference type="Proteomes" id="UP000006035"/>
    </source>
</evidence>
<evidence type="ECO:0000259" key="3">
    <source>
        <dbReference type="PROSITE" id="PS51462"/>
    </source>
</evidence>
<evidence type="ECO:0000313" key="4">
    <source>
        <dbReference type="EMBL" id="EGS37997.1"/>
    </source>
</evidence>
<dbReference type="InterPro" id="IPR015797">
    <property type="entry name" value="NUDIX_hydrolase-like_dom_sf"/>
</dbReference>
<feature type="domain" description="Nudix hydrolase" evidence="3">
    <location>
        <begin position="17"/>
        <end position="156"/>
    </location>
</feature>
<accession>A0ABP2LAY0</accession>
<comment type="cofactor">
    <cofactor evidence="1">
        <name>Mg(2+)</name>
        <dbReference type="ChEBI" id="CHEBI:18420"/>
    </cofactor>
</comment>
<dbReference type="Gene3D" id="3.90.79.10">
    <property type="entry name" value="Nucleoside Triphosphate Pyrophosphohydrolase"/>
    <property type="match status" value="1"/>
</dbReference>
<dbReference type="PRINTS" id="PR00502">
    <property type="entry name" value="NUDIXFAMILY"/>
</dbReference>
<dbReference type="RefSeq" id="WP_003711860.1">
    <property type="nucleotide sequence ID" value="NZ_AFTL01000009.1"/>
</dbReference>
<gene>
    <name evidence="4" type="ORF">HMPREF9102_0567</name>
</gene>
<evidence type="ECO:0000256" key="1">
    <source>
        <dbReference type="ARBA" id="ARBA00001946"/>
    </source>
</evidence>
<dbReference type="PROSITE" id="PS51462">
    <property type="entry name" value="NUDIX"/>
    <property type="match status" value="1"/>
</dbReference>